<evidence type="ECO:0000313" key="1">
    <source>
        <dbReference type="EMBL" id="MEZ2739549.1"/>
    </source>
</evidence>
<evidence type="ECO:0008006" key="3">
    <source>
        <dbReference type="Google" id="ProtNLM"/>
    </source>
</evidence>
<dbReference type="InterPro" id="IPR027417">
    <property type="entry name" value="P-loop_NTPase"/>
</dbReference>
<proteinExistence type="predicted"/>
<name>A0ABV4ICH5_9BURK</name>
<dbReference type="SUPFAM" id="SSF52540">
    <property type="entry name" value="P-loop containing nucleoside triphosphate hydrolases"/>
    <property type="match status" value="1"/>
</dbReference>
<dbReference type="Gene3D" id="3.40.50.300">
    <property type="entry name" value="P-loop containing nucleotide triphosphate hydrolases"/>
    <property type="match status" value="1"/>
</dbReference>
<keyword evidence="2" id="KW-1185">Reference proteome</keyword>
<sequence length="216" mass="24636">MHPIVLGITGDHNTGKTTVAQLLQTHVDARAMAFSDGIYAEVAQAFGCSILELSDRLGKAQPQRLLALQHCTDKAFVQRMQAHAEGDLQTPRSPRQILEWWGSEYRRSQDADYWVKRTQHSINHYRSHNCHRPIVLADVYKLNEAELIRSLGGTIWRIERPGHEQRTAHATSTEHLQIQADLTLHNMGDIKHLQHLVLTSWHELQRYGHHQTAAAT</sequence>
<dbReference type="Proteomes" id="UP001567350">
    <property type="component" value="Unassembled WGS sequence"/>
</dbReference>
<comment type="caution">
    <text evidence="1">The sequence shown here is derived from an EMBL/GenBank/DDBJ whole genome shotgun (WGS) entry which is preliminary data.</text>
</comment>
<gene>
    <name evidence="1" type="ORF">ACBP88_08790</name>
</gene>
<reference evidence="1 2" key="1">
    <citation type="submission" date="2024-08" db="EMBL/GenBank/DDBJ databases">
        <authorList>
            <person name="Feng Z."/>
            <person name="Ronholm J."/>
        </authorList>
    </citation>
    <scope>NUCLEOTIDE SEQUENCE [LARGE SCALE GENOMIC DNA]</scope>
    <source>
        <strain evidence="1 2">4-AB0-8</strain>
    </source>
</reference>
<dbReference type="RefSeq" id="WP_370894006.1">
    <property type="nucleotide sequence ID" value="NZ_JBGJLR010000008.1"/>
</dbReference>
<dbReference type="EMBL" id="JBGJLR010000008">
    <property type="protein sequence ID" value="MEZ2739549.1"/>
    <property type="molecule type" value="Genomic_DNA"/>
</dbReference>
<accession>A0ABV4ICH5</accession>
<protein>
    <recommendedName>
        <fullName evidence="3">Dephospho-CoA kinase</fullName>
    </recommendedName>
</protein>
<evidence type="ECO:0000313" key="2">
    <source>
        <dbReference type="Proteomes" id="UP001567350"/>
    </source>
</evidence>
<organism evidence="1 2">
    <name type="scientific">Comamonas jiangduensis</name>
    <dbReference type="NCBI Taxonomy" id="1194168"/>
    <lineage>
        <taxon>Bacteria</taxon>
        <taxon>Pseudomonadati</taxon>
        <taxon>Pseudomonadota</taxon>
        <taxon>Betaproteobacteria</taxon>
        <taxon>Burkholderiales</taxon>
        <taxon>Comamonadaceae</taxon>
        <taxon>Comamonas</taxon>
    </lineage>
</organism>